<organism evidence="3 4">
    <name type="scientific">Thermoactinomyces mirandus</name>
    <dbReference type="NCBI Taxonomy" id="2756294"/>
    <lineage>
        <taxon>Bacteria</taxon>
        <taxon>Bacillati</taxon>
        <taxon>Bacillota</taxon>
        <taxon>Bacilli</taxon>
        <taxon>Bacillales</taxon>
        <taxon>Thermoactinomycetaceae</taxon>
        <taxon>Thermoactinomyces</taxon>
    </lineage>
</organism>
<gene>
    <name evidence="3" type="ORF">H2C83_11795</name>
</gene>
<evidence type="ECO:0000313" key="3">
    <source>
        <dbReference type="EMBL" id="MBA4602985.1"/>
    </source>
</evidence>
<dbReference type="Pfam" id="PF13439">
    <property type="entry name" value="Glyco_transf_4"/>
    <property type="match status" value="1"/>
</dbReference>
<feature type="domain" description="Glycosyl transferase family 1" evidence="1">
    <location>
        <begin position="206"/>
        <end position="372"/>
    </location>
</feature>
<dbReference type="AlphaFoldDB" id="A0A7W1XTL1"/>
<dbReference type="InterPro" id="IPR001296">
    <property type="entry name" value="Glyco_trans_1"/>
</dbReference>
<comment type="caution">
    <text evidence="3">The sequence shown here is derived from an EMBL/GenBank/DDBJ whole genome shotgun (WGS) entry which is preliminary data.</text>
</comment>
<dbReference type="Proteomes" id="UP000538292">
    <property type="component" value="Unassembled WGS sequence"/>
</dbReference>
<dbReference type="SUPFAM" id="SSF53756">
    <property type="entry name" value="UDP-Glycosyltransferase/glycogen phosphorylase"/>
    <property type="match status" value="1"/>
</dbReference>
<dbReference type="Pfam" id="PF00534">
    <property type="entry name" value="Glycos_transf_1"/>
    <property type="match status" value="1"/>
</dbReference>
<protein>
    <submittedName>
        <fullName evidence="3">Glycosyltransferase family 4 protein</fullName>
    </submittedName>
</protein>
<feature type="domain" description="Glycosyltransferase subfamily 4-like N-terminal" evidence="2">
    <location>
        <begin position="21"/>
        <end position="198"/>
    </location>
</feature>
<dbReference type="PANTHER" id="PTHR45947:SF3">
    <property type="entry name" value="SULFOQUINOVOSYL TRANSFERASE SQD2"/>
    <property type="match status" value="1"/>
</dbReference>
<dbReference type="CDD" id="cd03798">
    <property type="entry name" value="GT4_WlbH-like"/>
    <property type="match status" value="1"/>
</dbReference>
<sequence length="400" mass="45592">MSHRVLIISHMYPNPVNPIAGIFVHNQAKALQKEGTEVQVAVPIPSFPFYPKWRKYRNLPKRTEKEGIPVYYVPTRMFPGGFFFERYGRYYIKSLQTGLREIHKEFPFELIHCHTIYPDGYAGGELKKEWKVPLVSTIHGSDIMLYPYRNREIYEQTVQALKASDLVIMVSKRLEKEVKKLCPEANTVTIYNGFDPERFRPRNRLQVRAKLGLDPRKKLILFIGNLYPVKGIQYLLEAFHEVRKVNRDILLYLVGDGPLRTELEQKAEEMGISEAVTFLGRKPYDEIPDWISSADVTVLTSLSEGLPSILLESMGCGRTMVATDVGGIKEILQDGKTGLLAPAKDPGKIAHCLRKILVDDPSLITSMGENAHRASRALTWSQNARQTLQCYTTLLEQKSL</sequence>
<dbReference type="EMBL" id="JACEOL010000036">
    <property type="protein sequence ID" value="MBA4602985.1"/>
    <property type="molecule type" value="Genomic_DNA"/>
</dbReference>
<evidence type="ECO:0000313" key="4">
    <source>
        <dbReference type="Proteomes" id="UP000538292"/>
    </source>
</evidence>
<keyword evidence="4" id="KW-1185">Reference proteome</keyword>
<evidence type="ECO:0000259" key="1">
    <source>
        <dbReference type="Pfam" id="PF00534"/>
    </source>
</evidence>
<dbReference type="GO" id="GO:0016757">
    <property type="term" value="F:glycosyltransferase activity"/>
    <property type="evidence" value="ECO:0007669"/>
    <property type="project" value="InterPro"/>
</dbReference>
<keyword evidence="3" id="KW-0808">Transferase</keyword>
<dbReference type="InterPro" id="IPR028098">
    <property type="entry name" value="Glyco_trans_4-like_N"/>
</dbReference>
<dbReference type="PANTHER" id="PTHR45947">
    <property type="entry name" value="SULFOQUINOVOSYL TRANSFERASE SQD2"/>
    <property type="match status" value="1"/>
</dbReference>
<dbReference type="RefSeq" id="WP_181741045.1">
    <property type="nucleotide sequence ID" value="NZ_JACEOL010000036.1"/>
</dbReference>
<name>A0A7W1XTL1_9BACL</name>
<dbReference type="InterPro" id="IPR050194">
    <property type="entry name" value="Glycosyltransferase_grp1"/>
</dbReference>
<proteinExistence type="predicted"/>
<accession>A0A7W1XTL1</accession>
<reference evidence="3 4" key="1">
    <citation type="submission" date="2020-07" db="EMBL/GenBank/DDBJ databases">
        <title>Thermoactinomyces phylogeny.</title>
        <authorList>
            <person name="Dunlap C."/>
        </authorList>
    </citation>
    <scope>NUCLEOTIDE SEQUENCE [LARGE SCALE GENOMIC DNA]</scope>
    <source>
        <strain evidence="3 4">AMNI-1</strain>
    </source>
</reference>
<evidence type="ECO:0000259" key="2">
    <source>
        <dbReference type="Pfam" id="PF13439"/>
    </source>
</evidence>
<dbReference type="Gene3D" id="3.40.50.2000">
    <property type="entry name" value="Glycogen Phosphorylase B"/>
    <property type="match status" value="2"/>
</dbReference>